<comment type="caution">
    <text evidence="5">The sequence shown here is derived from an EMBL/GenBank/DDBJ whole genome shotgun (WGS) entry which is preliminary data.</text>
</comment>
<accession>A0A5C8LV73</accession>
<keyword evidence="3" id="KW-1133">Transmembrane helix</keyword>
<dbReference type="SUPFAM" id="SSF82171">
    <property type="entry name" value="DPP6 N-terminal domain-like"/>
    <property type="match status" value="1"/>
</dbReference>
<dbReference type="AlphaFoldDB" id="A0A5C8LV73"/>
<dbReference type="Pfam" id="PF00486">
    <property type="entry name" value="Trans_reg_C"/>
    <property type="match status" value="1"/>
</dbReference>
<reference evidence="5 6" key="1">
    <citation type="submission" date="2019-08" db="EMBL/GenBank/DDBJ databases">
        <title>Draft genome analysis of Rheinheimera tangshanensis isolated from the roots of fresh rice plants (Oryza sativa).</title>
        <authorList>
            <person name="Yu Q."/>
            <person name="Qi Y."/>
            <person name="Zhang H."/>
            <person name="Pu J."/>
        </authorList>
    </citation>
    <scope>NUCLEOTIDE SEQUENCE [LARGE SCALE GENOMIC DNA]</scope>
    <source>
        <strain evidence="5 6">JA3-B52</strain>
    </source>
</reference>
<protein>
    <recommendedName>
        <fullName evidence="4">OmpR/PhoB-type domain-containing protein</fullName>
    </recommendedName>
</protein>
<gene>
    <name evidence="5" type="ORF">FU839_11870</name>
</gene>
<name>A0A5C8LV73_9GAMM</name>
<proteinExistence type="predicted"/>
<evidence type="ECO:0000259" key="4">
    <source>
        <dbReference type="PROSITE" id="PS51755"/>
    </source>
</evidence>
<feature type="domain" description="OmpR/PhoB-type" evidence="4">
    <location>
        <begin position="1"/>
        <end position="100"/>
    </location>
</feature>
<evidence type="ECO:0000256" key="1">
    <source>
        <dbReference type="ARBA" id="ARBA00023125"/>
    </source>
</evidence>
<organism evidence="5 6">
    <name type="scientific">Rheinheimera tangshanensis</name>
    <dbReference type="NCBI Taxonomy" id="400153"/>
    <lineage>
        <taxon>Bacteria</taxon>
        <taxon>Pseudomonadati</taxon>
        <taxon>Pseudomonadota</taxon>
        <taxon>Gammaproteobacteria</taxon>
        <taxon>Chromatiales</taxon>
        <taxon>Chromatiaceae</taxon>
        <taxon>Rheinheimera</taxon>
    </lineage>
</organism>
<dbReference type="GO" id="GO:0000160">
    <property type="term" value="P:phosphorelay signal transduction system"/>
    <property type="evidence" value="ECO:0007669"/>
    <property type="project" value="InterPro"/>
</dbReference>
<dbReference type="CDD" id="cd00383">
    <property type="entry name" value="trans_reg_C"/>
    <property type="match status" value="1"/>
</dbReference>
<dbReference type="Proteomes" id="UP000321814">
    <property type="component" value="Unassembled WGS sequence"/>
</dbReference>
<keyword evidence="1 2" id="KW-0238">DNA-binding</keyword>
<feature type="transmembrane region" description="Helical" evidence="3">
    <location>
        <begin position="145"/>
        <end position="166"/>
    </location>
</feature>
<keyword evidence="6" id="KW-1185">Reference proteome</keyword>
<dbReference type="InterPro" id="IPR016032">
    <property type="entry name" value="Sig_transdc_resp-reg_C-effctor"/>
</dbReference>
<keyword evidence="3" id="KW-0472">Membrane</keyword>
<evidence type="ECO:0000313" key="6">
    <source>
        <dbReference type="Proteomes" id="UP000321814"/>
    </source>
</evidence>
<evidence type="ECO:0000256" key="3">
    <source>
        <dbReference type="SAM" id="Phobius"/>
    </source>
</evidence>
<dbReference type="Gene3D" id="1.10.10.10">
    <property type="entry name" value="Winged helix-like DNA-binding domain superfamily/Winged helix DNA-binding domain"/>
    <property type="match status" value="1"/>
</dbReference>
<dbReference type="OrthoDB" id="5900874at2"/>
<dbReference type="InterPro" id="IPR036388">
    <property type="entry name" value="WH-like_DNA-bd_sf"/>
</dbReference>
<dbReference type="EMBL" id="VRLR01000007">
    <property type="protein sequence ID" value="TXK80224.1"/>
    <property type="molecule type" value="Genomic_DNA"/>
</dbReference>
<feature type="DNA-binding region" description="OmpR/PhoB-type" evidence="2">
    <location>
        <begin position="1"/>
        <end position="100"/>
    </location>
</feature>
<evidence type="ECO:0000256" key="2">
    <source>
        <dbReference type="PROSITE-ProRule" id="PRU01091"/>
    </source>
</evidence>
<dbReference type="RefSeq" id="WP_147904529.1">
    <property type="nucleotide sequence ID" value="NZ_BAAAGC010000009.1"/>
</dbReference>
<dbReference type="GO" id="GO:0006355">
    <property type="term" value="P:regulation of DNA-templated transcription"/>
    <property type="evidence" value="ECO:0007669"/>
    <property type="project" value="InterPro"/>
</dbReference>
<dbReference type="InterPro" id="IPR001867">
    <property type="entry name" value="OmpR/PhoB-type_DNA-bd"/>
</dbReference>
<dbReference type="PROSITE" id="PS51755">
    <property type="entry name" value="OMPR_PHOB"/>
    <property type="match status" value="1"/>
</dbReference>
<evidence type="ECO:0000313" key="5">
    <source>
        <dbReference type="EMBL" id="TXK80224.1"/>
    </source>
</evidence>
<keyword evidence="3" id="KW-0812">Transmembrane</keyword>
<dbReference type="SUPFAM" id="SSF46894">
    <property type="entry name" value="C-terminal effector domain of the bipartite response regulators"/>
    <property type="match status" value="1"/>
</dbReference>
<dbReference type="SMART" id="SM00862">
    <property type="entry name" value="Trans_reg_C"/>
    <property type="match status" value="1"/>
</dbReference>
<dbReference type="GO" id="GO:0003677">
    <property type="term" value="F:DNA binding"/>
    <property type="evidence" value="ECO:0007669"/>
    <property type="project" value="UniProtKB-UniRule"/>
</dbReference>
<sequence length="697" mass="79645">MDLVNIGDFDVDVKEKRIYNSEGELPVEPKVIDVLCYLIQHSSRYVSLQELHTEVWAGRVVTDTAVRRTISKLRTLLGDTEPESPRYIRSQMKRGYQFIYQQESGRAVESDKLLSNETPVSSISSLEKERETSVTPSRHFSISRYVTAFSLLLLTVLALVVLTNTISEKIVVNNKPLVDIAGEKRFLSVSEDGRFHTFTGRLNQSGPWQPYLYDFKLGQLQRISVPNDAAYHIVSMLNNDVVAISSQENGLAKLYLYSALNLNLPAKPLLLEEFSDIGQAVSYKDNIILINGKKKQEINGLYYFFDLEKRSLEQFTYSSKQGSVDFGAVLSPDKKHLALIRRDSVYHIQIYRIADKKLLIEESFSQNALGADELNLMWINQEELLVNYGHKLKQLNIETGAATLLPLSERFTGFGRDIAGNMFGLLLKPQGKDFYQIQLPDLDTVQRYFSFEEQVVSLTYSDEVGRLWLVEENKDSFSLYSFFPATGEKKLILQSEEVFTLIAEEPDYVLLLQKNQLRLLELQSGELDHISYENQQVWTAAPSSDKSKVIFTEKIGNEWLVNLFDRQTKTQIRILKGYRLLLPWRDSYIAADPKGQFYLLDPDFHLVKSLPLKVNFELRHQVNLLGDKLVSANLKTDSNWSLMTLELLTGNSESQFSTSLPIKSSFSFNNDGTKSIVTIENEHINQLVKIGYNFSYN</sequence>